<name>A0ACC0ABG0_CATRO</name>
<dbReference type="EMBL" id="CM044706">
    <property type="protein sequence ID" value="KAI5657921.1"/>
    <property type="molecule type" value="Genomic_DNA"/>
</dbReference>
<gene>
    <name evidence="1" type="ORF">M9H77_26714</name>
</gene>
<protein>
    <submittedName>
        <fullName evidence="1">Uncharacterized protein</fullName>
    </submittedName>
</protein>
<evidence type="ECO:0000313" key="2">
    <source>
        <dbReference type="Proteomes" id="UP001060085"/>
    </source>
</evidence>
<evidence type="ECO:0000313" key="1">
    <source>
        <dbReference type="EMBL" id="KAI5657921.1"/>
    </source>
</evidence>
<reference evidence="2" key="1">
    <citation type="journal article" date="2023" name="Nat. Plants">
        <title>Single-cell RNA sequencing provides a high-resolution roadmap for understanding the multicellular compartmentation of specialized metabolism.</title>
        <authorList>
            <person name="Sun S."/>
            <person name="Shen X."/>
            <person name="Li Y."/>
            <person name="Li Y."/>
            <person name="Wang S."/>
            <person name="Li R."/>
            <person name="Zhang H."/>
            <person name="Shen G."/>
            <person name="Guo B."/>
            <person name="Wei J."/>
            <person name="Xu J."/>
            <person name="St-Pierre B."/>
            <person name="Chen S."/>
            <person name="Sun C."/>
        </authorList>
    </citation>
    <scope>NUCLEOTIDE SEQUENCE [LARGE SCALE GENOMIC DNA]</scope>
</reference>
<organism evidence="1 2">
    <name type="scientific">Catharanthus roseus</name>
    <name type="common">Madagascar periwinkle</name>
    <name type="synonym">Vinca rosea</name>
    <dbReference type="NCBI Taxonomy" id="4058"/>
    <lineage>
        <taxon>Eukaryota</taxon>
        <taxon>Viridiplantae</taxon>
        <taxon>Streptophyta</taxon>
        <taxon>Embryophyta</taxon>
        <taxon>Tracheophyta</taxon>
        <taxon>Spermatophyta</taxon>
        <taxon>Magnoliopsida</taxon>
        <taxon>eudicotyledons</taxon>
        <taxon>Gunneridae</taxon>
        <taxon>Pentapetalae</taxon>
        <taxon>asterids</taxon>
        <taxon>lamiids</taxon>
        <taxon>Gentianales</taxon>
        <taxon>Apocynaceae</taxon>
        <taxon>Rauvolfioideae</taxon>
        <taxon>Vinceae</taxon>
        <taxon>Catharanthinae</taxon>
        <taxon>Catharanthus</taxon>
    </lineage>
</organism>
<proteinExistence type="predicted"/>
<dbReference type="Proteomes" id="UP001060085">
    <property type="component" value="Linkage Group LG06"/>
</dbReference>
<sequence>MKLEISLLEDMLDVKFEDSTKDEDGKLAYKSINTINFSPSNSYLSFETYFKEINMLDECSFANPNIVGFELECGLFDVRHDKSIGMYVEQSDYVLLFLGIEDRKGFQSFSICSICKDHSREQIRDENG</sequence>
<keyword evidence="2" id="KW-1185">Reference proteome</keyword>
<comment type="caution">
    <text evidence="1">The sequence shown here is derived from an EMBL/GenBank/DDBJ whole genome shotgun (WGS) entry which is preliminary data.</text>
</comment>
<accession>A0ACC0ABG0</accession>